<comment type="caution">
    <text evidence="1">The sequence shown here is derived from an EMBL/GenBank/DDBJ whole genome shotgun (WGS) entry which is preliminary data.</text>
</comment>
<organism evidence="1 2">
    <name type="scientific">Nelumbo nucifera</name>
    <name type="common">Sacred lotus</name>
    <dbReference type="NCBI Taxonomy" id="4432"/>
    <lineage>
        <taxon>Eukaryota</taxon>
        <taxon>Viridiplantae</taxon>
        <taxon>Streptophyta</taxon>
        <taxon>Embryophyta</taxon>
        <taxon>Tracheophyta</taxon>
        <taxon>Spermatophyta</taxon>
        <taxon>Magnoliopsida</taxon>
        <taxon>Proteales</taxon>
        <taxon>Nelumbonaceae</taxon>
        <taxon>Nelumbo</taxon>
    </lineage>
</organism>
<keyword evidence="2" id="KW-1185">Reference proteome</keyword>
<gene>
    <name evidence="1" type="ORF">HUJ06_018265</name>
</gene>
<name>A0A823A2K8_NELNU</name>
<evidence type="ECO:0000313" key="1">
    <source>
        <dbReference type="EMBL" id="DAD48328.1"/>
    </source>
</evidence>
<dbReference type="Proteomes" id="UP000607653">
    <property type="component" value="Unassembled WGS sequence"/>
</dbReference>
<protein>
    <submittedName>
        <fullName evidence="1">Uncharacterized protein</fullName>
    </submittedName>
</protein>
<dbReference type="AlphaFoldDB" id="A0A823A2K8"/>
<dbReference type="EMBL" id="DUZY01000008">
    <property type="protein sequence ID" value="DAD48328.1"/>
    <property type="molecule type" value="Genomic_DNA"/>
</dbReference>
<proteinExistence type="predicted"/>
<evidence type="ECO:0000313" key="2">
    <source>
        <dbReference type="Proteomes" id="UP000607653"/>
    </source>
</evidence>
<reference evidence="1 2" key="1">
    <citation type="journal article" date="2020" name="Mol. Biol. Evol.">
        <title>Distinct Expression and Methylation Patterns for Genes with Different Fates following a Single Whole-Genome Duplication in Flowering Plants.</title>
        <authorList>
            <person name="Shi T."/>
            <person name="Rahmani R.S."/>
            <person name="Gugger P.F."/>
            <person name="Wang M."/>
            <person name="Li H."/>
            <person name="Zhang Y."/>
            <person name="Li Z."/>
            <person name="Wang Q."/>
            <person name="Van de Peer Y."/>
            <person name="Marchal K."/>
            <person name="Chen J."/>
        </authorList>
    </citation>
    <scope>NUCLEOTIDE SEQUENCE [LARGE SCALE GENOMIC DNA]</scope>
    <source>
        <tissue evidence="1">Leaf</tissue>
    </source>
</reference>
<sequence>MEQKKKKLKKKNPSDALQTQVTKQSQKCIADLLSKYAMNLKVSKYTTAVVIFKYFR</sequence>
<accession>A0A823A2K8</accession>